<evidence type="ECO:0000313" key="2">
    <source>
        <dbReference type="Proteomes" id="UP000189337"/>
    </source>
</evidence>
<accession>A0AB73LSQ7</accession>
<sequence length="76" mass="8968">MGGSKFGICRAKFITLLSSKQNSEPDLKTRSFFYDFVFLQQRKKIKALKNKQIYSQFNVHPFLIKSRSYHQLLFSS</sequence>
<gene>
    <name evidence="1" type="ORF">BWD14_18370</name>
</gene>
<protein>
    <submittedName>
        <fullName evidence="1">Uncharacterized protein</fullName>
    </submittedName>
</protein>
<organism evidence="1 2">
    <name type="scientific">Leptospira santarosai</name>
    <dbReference type="NCBI Taxonomy" id="28183"/>
    <lineage>
        <taxon>Bacteria</taxon>
        <taxon>Pseudomonadati</taxon>
        <taxon>Spirochaetota</taxon>
        <taxon>Spirochaetia</taxon>
        <taxon>Leptospirales</taxon>
        <taxon>Leptospiraceae</taxon>
        <taxon>Leptospira</taxon>
    </lineage>
</organism>
<dbReference type="Proteomes" id="UP000189337">
    <property type="component" value="Unassembled WGS sequence"/>
</dbReference>
<proteinExistence type="predicted"/>
<dbReference type="AlphaFoldDB" id="A0AB73LSQ7"/>
<dbReference type="EMBL" id="MTSU01000026">
    <property type="protein sequence ID" value="ONF91142.1"/>
    <property type="molecule type" value="Genomic_DNA"/>
</dbReference>
<reference evidence="1 2" key="1">
    <citation type="submission" date="2017-01" db="EMBL/GenBank/DDBJ databases">
        <title>Comparative genomic analysis of Brazilian Leptospira santarosai.</title>
        <authorList>
            <person name="Moreno L.Z."/>
            <person name="Miraglia F."/>
            <person name="Kremer F.S."/>
            <person name="Eslabao M.R."/>
            <person name="Lilenbaum W."/>
            <person name="Dellagostin O.A."/>
            <person name="Moreno A.M."/>
        </authorList>
    </citation>
    <scope>NUCLEOTIDE SEQUENCE [LARGE SCALE GENOMIC DNA]</scope>
    <source>
        <strain evidence="1 2">M52/8-19</strain>
    </source>
</reference>
<evidence type="ECO:0000313" key="1">
    <source>
        <dbReference type="EMBL" id="ONF91142.1"/>
    </source>
</evidence>
<name>A0AB73LSQ7_9LEPT</name>
<comment type="caution">
    <text evidence="1">The sequence shown here is derived from an EMBL/GenBank/DDBJ whole genome shotgun (WGS) entry which is preliminary data.</text>
</comment>